<keyword evidence="1" id="KW-1133">Transmembrane helix</keyword>
<keyword evidence="3" id="KW-1185">Reference proteome</keyword>
<sequence>MKKRRIEHIEKTGFKVPETYFKDFEDTLLSELNLKDKVSATGFQVPEDYFESLDESIYSRASKNKQGKVIDLVSFKRTAYTVAVAASLVLMFSVFFNKKEPLTLDSIETASIENYILNEDLETTDIASLFSNVDASNLNDMDVNLNSDSLEDYLLENLDVDDLISN</sequence>
<feature type="transmembrane region" description="Helical" evidence="1">
    <location>
        <begin position="78"/>
        <end position="96"/>
    </location>
</feature>
<name>A0A8J3BJZ9_9FLAO</name>
<protein>
    <submittedName>
        <fullName evidence="2">Uncharacterized protein</fullName>
    </submittedName>
</protein>
<dbReference type="EMBL" id="BMNR01000002">
    <property type="protein sequence ID" value="GGK19891.1"/>
    <property type="molecule type" value="Genomic_DNA"/>
</dbReference>
<evidence type="ECO:0000256" key="1">
    <source>
        <dbReference type="SAM" id="Phobius"/>
    </source>
</evidence>
<evidence type="ECO:0000313" key="3">
    <source>
        <dbReference type="Proteomes" id="UP000612329"/>
    </source>
</evidence>
<keyword evidence="1" id="KW-0812">Transmembrane</keyword>
<gene>
    <name evidence="2" type="ORF">GCM10007962_12540</name>
</gene>
<reference evidence="2" key="2">
    <citation type="submission" date="2020-09" db="EMBL/GenBank/DDBJ databases">
        <authorList>
            <person name="Sun Q."/>
            <person name="Ohkuma M."/>
        </authorList>
    </citation>
    <scope>NUCLEOTIDE SEQUENCE</scope>
    <source>
        <strain evidence="2">JCM 12862</strain>
    </source>
</reference>
<organism evidence="2 3">
    <name type="scientific">Yeosuana aromativorans</name>
    <dbReference type="NCBI Taxonomy" id="288019"/>
    <lineage>
        <taxon>Bacteria</taxon>
        <taxon>Pseudomonadati</taxon>
        <taxon>Bacteroidota</taxon>
        <taxon>Flavobacteriia</taxon>
        <taxon>Flavobacteriales</taxon>
        <taxon>Flavobacteriaceae</taxon>
        <taxon>Yeosuana</taxon>
    </lineage>
</organism>
<dbReference type="Proteomes" id="UP000612329">
    <property type="component" value="Unassembled WGS sequence"/>
</dbReference>
<comment type="caution">
    <text evidence="2">The sequence shown here is derived from an EMBL/GenBank/DDBJ whole genome shotgun (WGS) entry which is preliminary data.</text>
</comment>
<evidence type="ECO:0000313" key="2">
    <source>
        <dbReference type="EMBL" id="GGK19891.1"/>
    </source>
</evidence>
<accession>A0A8J3BJZ9</accession>
<dbReference type="AlphaFoldDB" id="A0A8J3BJZ9"/>
<proteinExistence type="predicted"/>
<dbReference type="RefSeq" id="WP_188651111.1">
    <property type="nucleotide sequence ID" value="NZ_BMNR01000002.1"/>
</dbReference>
<reference evidence="2" key="1">
    <citation type="journal article" date="2014" name="Int. J. Syst. Evol. Microbiol.">
        <title>Complete genome sequence of Corynebacterium casei LMG S-19264T (=DSM 44701T), isolated from a smear-ripened cheese.</title>
        <authorList>
            <consortium name="US DOE Joint Genome Institute (JGI-PGF)"/>
            <person name="Walter F."/>
            <person name="Albersmeier A."/>
            <person name="Kalinowski J."/>
            <person name="Ruckert C."/>
        </authorList>
    </citation>
    <scope>NUCLEOTIDE SEQUENCE</scope>
    <source>
        <strain evidence="2">JCM 12862</strain>
    </source>
</reference>
<keyword evidence="1" id="KW-0472">Membrane</keyword>